<keyword evidence="8" id="KW-1185">Reference proteome</keyword>
<comment type="subcellular location">
    <subcellularLocation>
        <location evidence="1">Membrane</location>
    </subcellularLocation>
</comment>
<dbReference type="OrthoDB" id="5864054at2759"/>
<accession>A0A183ACH5</accession>
<evidence type="ECO:0000259" key="6">
    <source>
        <dbReference type="PROSITE" id="PS50262"/>
    </source>
</evidence>
<name>A0A183ACH5_9TREM</name>
<dbReference type="WBParaSite" id="ECPE_0000467201-mRNA-1">
    <property type="protein sequence ID" value="ECPE_0000467201-mRNA-1"/>
    <property type="gene ID" value="ECPE_0000467201"/>
</dbReference>
<feature type="transmembrane region" description="Helical" evidence="5">
    <location>
        <begin position="168"/>
        <end position="189"/>
    </location>
</feature>
<evidence type="ECO:0000313" key="8">
    <source>
        <dbReference type="Proteomes" id="UP000272942"/>
    </source>
</evidence>
<organism evidence="9">
    <name type="scientific">Echinostoma caproni</name>
    <dbReference type="NCBI Taxonomy" id="27848"/>
    <lineage>
        <taxon>Eukaryota</taxon>
        <taxon>Metazoa</taxon>
        <taxon>Spiralia</taxon>
        <taxon>Lophotrochozoa</taxon>
        <taxon>Platyhelminthes</taxon>
        <taxon>Trematoda</taxon>
        <taxon>Digenea</taxon>
        <taxon>Plagiorchiida</taxon>
        <taxon>Echinostomata</taxon>
        <taxon>Echinostomatoidea</taxon>
        <taxon>Echinostomatidae</taxon>
        <taxon>Echinostoma</taxon>
    </lineage>
</organism>
<dbReference type="PROSITE" id="PS50262">
    <property type="entry name" value="G_PROTEIN_RECEP_F1_2"/>
    <property type="match status" value="1"/>
</dbReference>
<evidence type="ECO:0000313" key="7">
    <source>
        <dbReference type="EMBL" id="VDP73286.1"/>
    </source>
</evidence>
<evidence type="ECO:0000256" key="5">
    <source>
        <dbReference type="SAM" id="Phobius"/>
    </source>
</evidence>
<dbReference type="InterPro" id="IPR017452">
    <property type="entry name" value="GPCR_Rhodpsn_7TM"/>
</dbReference>
<dbReference type="GO" id="GO:0005886">
    <property type="term" value="C:plasma membrane"/>
    <property type="evidence" value="ECO:0007669"/>
    <property type="project" value="TreeGrafter"/>
</dbReference>
<dbReference type="SUPFAM" id="SSF81321">
    <property type="entry name" value="Family A G protein-coupled receptor-like"/>
    <property type="match status" value="1"/>
</dbReference>
<dbReference type="Gene3D" id="1.20.1070.10">
    <property type="entry name" value="Rhodopsin 7-helix transmembrane proteins"/>
    <property type="match status" value="1"/>
</dbReference>
<reference evidence="9" key="1">
    <citation type="submission" date="2016-06" db="UniProtKB">
        <authorList>
            <consortium name="WormBaseParasite"/>
        </authorList>
    </citation>
    <scope>IDENTIFICATION</scope>
</reference>
<keyword evidence="4 5" id="KW-0472">Membrane</keyword>
<keyword evidence="3 5" id="KW-1133">Transmembrane helix</keyword>
<feature type="transmembrane region" description="Helical" evidence="5">
    <location>
        <begin position="129"/>
        <end position="148"/>
    </location>
</feature>
<dbReference type="AlphaFoldDB" id="A0A183ACH5"/>
<dbReference type="InterPro" id="IPR019427">
    <property type="entry name" value="7TM_GPCR_serpentine_rcpt_Srw"/>
</dbReference>
<evidence type="ECO:0000313" key="9">
    <source>
        <dbReference type="WBParaSite" id="ECPE_0000467201-mRNA-1"/>
    </source>
</evidence>
<dbReference type="PANTHER" id="PTHR46273">
    <property type="entry name" value="MYOSUPPRESSIN RECEPTOR 1, ISOFORM B-RELATED"/>
    <property type="match status" value="1"/>
</dbReference>
<feature type="transmembrane region" description="Helical" evidence="5">
    <location>
        <begin position="225"/>
        <end position="246"/>
    </location>
</feature>
<dbReference type="GO" id="GO:0008528">
    <property type="term" value="F:G protein-coupled peptide receptor activity"/>
    <property type="evidence" value="ECO:0007669"/>
    <property type="project" value="InterPro"/>
</dbReference>
<feature type="transmembrane region" description="Helical" evidence="5">
    <location>
        <begin position="46"/>
        <end position="68"/>
    </location>
</feature>
<dbReference type="InterPro" id="IPR053219">
    <property type="entry name" value="GPCR_Dmsr-1"/>
</dbReference>
<dbReference type="PANTHER" id="PTHR46273:SF11">
    <property type="entry name" value="G-PROTEIN COUPLED RECEPTORS FAMILY 1 PROFILE DOMAIN-CONTAINING PROTEIN"/>
    <property type="match status" value="1"/>
</dbReference>
<evidence type="ECO:0000256" key="4">
    <source>
        <dbReference type="ARBA" id="ARBA00023136"/>
    </source>
</evidence>
<sequence>MESTTTHPLFNWDVSTDTPVTQVDNDTVGCRPFPLLEQFGRGYGQIHGYVALILCPLGVLSNIFNVIVLNQPSMVSPINFLLTALAICDGLLMTSYVPFAAYFLVGNHMTAASYDWAVFMLVHINLQNLLHSASSNIVVVLASFRVLYVRYLMRCQELCSMRRAQIAVMIVLTVSTLLTIPCAVSHHIVRSVGEEGESLKPSESYMVTYIDNPTLIGYLYWNTAIFIKLLPLVALTILSLIIIITIKKKNAKMRRLKSPRVCSSILSEVNVNSSTNGRKLSVPVDPEMETVDRTLLSAEDSKRVTSESVKRTSSVLSSRQSSSMVERDKSETRMTRLLLTVVLIFMIALLPQVSQFVKLKQNC</sequence>
<feature type="transmembrane region" description="Helical" evidence="5">
    <location>
        <begin position="337"/>
        <end position="357"/>
    </location>
</feature>
<evidence type="ECO:0000256" key="1">
    <source>
        <dbReference type="ARBA" id="ARBA00004370"/>
    </source>
</evidence>
<evidence type="ECO:0000256" key="2">
    <source>
        <dbReference type="ARBA" id="ARBA00022692"/>
    </source>
</evidence>
<dbReference type="CDD" id="cd14978">
    <property type="entry name" value="7tmA_FMRFamide_R-like"/>
    <property type="match status" value="1"/>
</dbReference>
<feature type="domain" description="G-protein coupled receptors family 1 profile" evidence="6">
    <location>
        <begin position="61"/>
        <end position="351"/>
    </location>
</feature>
<gene>
    <name evidence="7" type="ORF">ECPE_LOCUS4660</name>
</gene>
<reference evidence="7 8" key="2">
    <citation type="submission" date="2018-11" db="EMBL/GenBank/DDBJ databases">
        <authorList>
            <consortium name="Pathogen Informatics"/>
        </authorList>
    </citation>
    <scope>NUCLEOTIDE SEQUENCE [LARGE SCALE GENOMIC DNA]</scope>
    <source>
        <strain evidence="7 8">Egypt</strain>
    </source>
</reference>
<dbReference type="Pfam" id="PF10324">
    <property type="entry name" value="7TM_GPCR_Srw"/>
    <property type="match status" value="1"/>
</dbReference>
<evidence type="ECO:0000256" key="3">
    <source>
        <dbReference type="ARBA" id="ARBA00022989"/>
    </source>
</evidence>
<feature type="transmembrane region" description="Helical" evidence="5">
    <location>
        <begin position="80"/>
        <end position="105"/>
    </location>
</feature>
<dbReference type="EMBL" id="UZAN01041519">
    <property type="protein sequence ID" value="VDP73286.1"/>
    <property type="molecule type" value="Genomic_DNA"/>
</dbReference>
<dbReference type="Proteomes" id="UP000272942">
    <property type="component" value="Unassembled WGS sequence"/>
</dbReference>
<proteinExistence type="predicted"/>
<protein>
    <submittedName>
        <fullName evidence="9">G_PROTEIN_RECEP_F1_2 domain-containing protein</fullName>
    </submittedName>
</protein>
<keyword evidence="2 5" id="KW-0812">Transmembrane</keyword>